<gene>
    <name evidence="1" type="ORF">NP590_14760</name>
</gene>
<dbReference type="InterPro" id="IPR036237">
    <property type="entry name" value="Xyl_isomerase-like_sf"/>
</dbReference>
<name>A0ABT1TIT6_9GAMM</name>
<proteinExistence type="predicted"/>
<dbReference type="Proteomes" id="UP001524499">
    <property type="component" value="Unassembled WGS sequence"/>
</dbReference>
<accession>A0ABT1TIT6</accession>
<dbReference type="Pfam" id="PF05114">
    <property type="entry name" value="MbnB_TglH_ChrH"/>
    <property type="match status" value="1"/>
</dbReference>
<dbReference type="NCBIfam" id="NF003818">
    <property type="entry name" value="PRK05409.1"/>
    <property type="match status" value="1"/>
</dbReference>
<dbReference type="EMBL" id="JANIBJ010000029">
    <property type="protein sequence ID" value="MCQ8105374.1"/>
    <property type="molecule type" value="Genomic_DNA"/>
</dbReference>
<comment type="caution">
    <text evidence="1">The sequence shown here is derived from an EMBL/GenBank/DDBJ whole genome shotgun (WGS) entry which is preliminary data.</text>
</comment>
<sequence length="292" mass="32320">MYLSNSNIFGLSGAGLGLRRAMLPTLQVEVPDCIDFFEVSPENWVGVGGHLGKQFRSLTERHRFVAHGLALSLGGPAPLDTAFLLDLKQFLDHHDFALYTEHLSFCGDEGHLYDLYPLPFTEAAVKHVAARIRQTEDILERRIAIENASYYVTPPGGEMDELSFINAVLEEADCYLHLDVNNIYVNSVNHGYDPVAFLRGLPGGRIVYGHVAGHDLEPSGLIIDTHGQNTIEPVWDLLAEAYRSFGAFPTLVERDSNIPPLPELIAEVERIGTVQKRYPLCRSTHGISEVAA</sequence>
<dbReference type="PANTHER" id="PTHR42194">
    <property type="entry name" value="UPF0276 PROTEIN HI_1600"/>
    <property type="match status" value="1"/>
</dbReference>
<protein>
    <submittedName>
        <fullName evidence="1">DUF692 domain-containing protein</fullName>
    </submittedName>
</protein>
<evidence type="ECO:0000313" key="2">
    <source>
        <dbReference type="Proteomes" id="UP001524499"/>
    </source>
</evidence>
<dbReference type="RefSeq" id="WP_256603323.1">
    <property type="nucleotide sequence ID" value="NZ_JANIBJ010000029.1"/>
</dbReference>
<reference evidence="1 2" key="1">
    <citation type="submission" date="2022-07" db="EMBL/GenBank/DDBJ databases">
        <title>Methylomonas rivi sp. nov., Methylomonas rosea sp. nov., Methylomonas aureus sp. nov. and Methylomonas subterranea sp. nov., four novel methanotrophs isolated from a freshwater creek and the deep terrestrial subsurface.</title>
        <authorList>
            <person name="Abin C."/>
            <person name="Sankaranarayanan K."/>
            <person name="Garner C."/>
            <person name="Sindelar R."/>
            <person name="Kotary K."/>
            <person name="Garner R."/>
            <person name="Barclay S."/>
            <person name="Lawson P."/>
            <person name="Krumholz L."/>
        </authorList>
    </citation>
    <scope>NUCLEOTIDE SEQUENCE [LARGE SCALE GENOMIC DNA]</scope>
    <source>
        <strain evidence="1 2">SURF-2</strain>
    </source>
</reference>
<dbReference type="PANTHER" id="PTHR42194:SF1">
    <property type="entry name" value="UPF0276 PROTEIN HI_1600"/>
    <property type="match status" value="1"/>
</dbReference>
<evidence type="ECO:0000313" key="1">
    <source>
        <dbReference type="EMBL" id="MCQ8105374.1"/>
    </source>
</evidence>
<dbReference type="Gene3D" id="3.20.20.150">
    <property type="entry name" value="Divalent-metal-dependent TIM barrel enzymes"/>
    <property type="match status" value="1"/>
</dbReference>
<dbReference type="InterPro" id="IPR007801">
    <property type="entry name" value="MbnB/TglH/ChrH"/>
</dbReference>
<dbReference type="SUPFAM" id="SSF51658">
    <property type="entry name" value="Xylose isomerase-like"/>
    <property type="match status" value="1"/>
</dbReference>
<keyword evidence="2" id="KW-1185">Reference proteome</keyword>
<organism evidence="1 2">
    <name type="scientific">Methylomonas subterranea</name>
    <dbReference type="NCBI Taxonomy" id="2952225"/>
    <lineage>
        <taxon>Bacteria</taxon>
        <taxon>Pseudomonadati</taxon>
        <taxon>Pseudomonadota</taxon>
        <taxon>Gammaproteobacteria</taxon>
        <taxon>Methylococcales</taxon>
        <taxon>Methylococcaceae</taxon>
        <taxon>Methylomonas</taxon>
    </lineage>
</organism>